<dbReference type="PANTHER" id="PTHR42307">
    <property type="entry name" value="PUP DEAMIDASE/DEPUPYLASE"/>
    <property type="match status" value="1"/>
</dbReference>
<reference evidence="2" key="1">
    <citation type="submission" date="2020-05" db="EMBL/GenBank/DDBJ databases">
        <authorList>
            <person name="Chiriac C."/>
            <person name="Salcher M."/>
            <person name="Ghai R."/>
            <person name="Kavagutti S V."/>
        </authorList>
    </citation>
    <scope>NUCLEOTIDE SEQUENCE</scope>
</reference>
<proteinExistence type="inferred from homology"/>
<dbReference type="EMBL" id="CAEZTI010000061">
    <property type="protein sequence ID" value="CAB4561408.1"/>
    <property type="molecule type" value="Genomic_DNA"/>
</dbReference>
<sequence length="505" mass="56464">MSIPKICGIETEYGIHVRGSDVSAVVASSMLVNGYGLDTDGVRAWDFQDESPDIDARSGQRPEADFPVVETLMANTILTNGARYYVDHAHPEYSSPECATPLEAVLYDRAGEEVVRRSMIRANTLLDDGVELIAHKNNSDGKGNSYGCHENYLVDRNVPFGRLAHSVMAHFVSRQIFCGAGKVGVEAQREGEPWVPFQISQRADFFEEEIGLETTIRRPIVNTRDEPHCDAERWRRLHVIAGDANMSEVATYLKLGTTALVLGLIEDKQFPMKLVLEDPVTSIRKISHDPSLQQTVACEGGKLLTALNMQITLYEACKDWFESIDTDPTGGCGHDVLERWGQVLHDLQNLDPRLSKTVDWWAKLQVVQGLQERHQLPDGDLRLRAVDLQYHDMRSSKCLAQKVGLETLVTPDAVDHAVHHAPRSTRAYFRGECISRWPRQVVSANWDSLVFDVGQPQLQRVSMPDPMKGTFSHVSELLNRVGTIDELLAELGSEAVEPFEQDPGW</sequence>
<dbReference type="GO" id="GO:0005524">
    <property type="term" value="F:ATP binding"/>
    <property type="evidence" value="ECO:0007669"/>
    <property type="project" value="TreeGrafter"/>
</dbReference>
<dbReference type="InterPro" id="IPR004347">
    <property type="entry name" value="Pup_ligase/deamidase"/>
</dbReference>
<dbReference type="GO" id="GO:0008233">
    <property type="term" value="F:peptidase activity"/>
    <property type="evidence" value="ECO:0007669"/>
    <property type="project" value="InterPro"/>
</dbReference>
<dbReference type="GO" id="GO:0019941">
    <property type="term" value="P:modification-dependent protein catabolic process"/>
    <property type="evidence" value="ECO:0007669"/>
    <property type="project" value="InterPro"/>
</dbReference>
<dbReference type="AlphaFoldDB" id="A0A6J6DJD3"/>
<dbReference type="GO" id="GO:0016811">
    <property type="term" value="F:hydrolase activity, acting on carbon-nitrogen (but not peptide) bonds, in linear amides"/>
    <property type="evidence" value="ECO:0007669"/>
    <property type="project" value="InterPro"/>
</dbReference>
<dbReference type="Pfam" id="PF03136">
    <property type="entry name" value="Pup_ligase"/>
    <property type="match status" value="1"/>
</dbReference>
<evidence type="ECO:0000256" key="1">
    <source>
        <dbReference type="ARBA" id="ARBA00009114"/>
    </source>
</evidence>
<accession>A0A6J6DJD3</accession>
<protein>
    <submittedName>
        <fullName evidence="2">Unannotated protein</fullName>
    </submittedName>
</protein>
<gene>
    <name evidence="2" type="ORF">UFOPK1619_00417</name>
</gene>
<dbReference type="GO" id="GO:0070490">
    <property type="term" value="P:protein pupylation"/>
    <property type="evidence" value="ECO:0007669"/>
    <property type="project" value="TreeGrafter"/>
</dbReference>
<evidence type="ECO:0000313" key="2">
    <source>
        <dbReference type="EMBL" id="CAB4561408.1"/>
    </source>
</evidence>
<organism evidence="2">
    <name type="scientific">freshwater metagenome</name>
    <dbReference type="NCBI Taxonomy" id="449393"/>
    <lineage>
        <taxon>unclassified sequences</taxon>
        <taxon>metagenomes</taxon>
        <taxon>ecological metagenomes</taxon>
    </lineage>
</organism>
<dbReference type="NCBIfam" id="TIGR03688">
    <property type="entry name" value="depupylase_Dop"/>
    <property type="match status" value="1"/>
</dbReference>
<comment type="similarity">
    <text evidence="1">Belongs to the Pup ligase/Pup deamidase family. Pup deamidase subfamily.</text>
</comment>
<dbReference type="PANTHER" id="PTHR42307:SF2">
    <property type="entry name" value="PUP DEAMIDASE_DEPUPYLASE"/>
    <property type="match status" value="1"/>
</dbReference>
<name>A0A6J6DJD3_9ZZZZ</name>
<dbReference type="GO" id="GO:0010498">
    <property type="term" value="P:proteasomal protein catabolic process"/>
    <property type="evidence" value="ECO:0007669"/>
    <property type="project" value="InterPro"/>
</dbReference>
<dbReference type="InterPro" id="IPR022366">
    <property type="entry name" value="Pup_deamidase"/>
</dbReference>